<evidence type="ECO:0000259" key="2">
    <source>
        <dbReference type="PROSITE" id="PS51782"/>
    </source>
</evidence>
<dbReference type="Pfam" id="PF01476">
    <property type="entry name" value="LysM"/>
    <property type="match status" value="1"/>
</dbReference>
<dbReference type="InterPro" id="IPR036779">
    <property type="entry name" value="LysM_dom_sf"/>
</dbReference>
<dbReference type="SUPFAM" id="SSF54106">
    <property type="entry name" value="LysM domain"/>
    <property type="match status" value="1"/>
</dbReference>
<dbReference type="InterPro" id="IPR018392">
    <property type="entry name" value="LysM"/>
</dbReference>
<evidence type="ECO:0000256" key="1">
    <source>
        <dbReference type="SAM" id="SignalP"/>
    </source>
</evidence>
<keyword evidence="4" id="KW-1185">Reference proteome</keyword>
<dbReference type="InterPro" id="IPR038165">
    <property type="entry name" value="FlgT_C_sf"/>
</dbReference>
<feature type="domain" description="LysM" evidence="2">
    <location>
        <begin position="38"/>
        <end position="87"/>
    </location>
</feature>
<gene>
    <name evidence="3" type="ORF">E2I14_09755</name>
</gene>
<reference evidence="3 4" key="1">
    <citation type="submission" date="2019-03" db="EMBL/GenBank/DDBJ databases">
        <title>Sapientia aquatica gen. nov., sp. nov., isolated from a crater lake.</title>
        <authorList>
            <person name="Felfoldi T."/>
            <person name="Szabo A."/>
            <person name="Toth E."/>
            <person name="Schumann P."/>
            <person name="Keki Z."/>
            <person name="Marialigeti K."/>
            <person name="Mathe I."/>
        </authorList>
    </citation>
    <scope>NUCLEOTIDE SEQUENCE [LARGE SCALE GENOMIC DNA]</scope>
    <source>
        <strain evidence="3 4">SA-152</strain>
    </source>
</reference>
<dbReference type="AlphaFoldDB" id="A0A4R5W1B9"/>
<evidence type="ECO:0000313" key="3">
    <source>
        <dbReference type="EMBL" id="TDK65883.1"/>
    </source>
</evidence>
<dbReference type="PROSITE" id="PS51782">
    <property type="entry name" value="LYSM"/>
    <property type="match status" value="1"/>
</dbReference>
<sequence>MKKFSTIALLLALSSSVFAADEMNAQPTQCSFLPNAPDQHLVVKGDTLWGISSMFLEHAWCWPQVWGMNREEIKNPHWIYPGQIVYLDRTAGRLRLGQPGTSGTGNQGGLPTVRLSPQIRSGSVEAGAIGSIPANLIEPFLSQPLVLEENELVNTPRIVATQENHVNIAKLERAYALGDLHDESNFQVYRPSVALKDPTTKAIIGYESAYVGTVKLVRQGKLPNEAHAFVVTNTKEEMTVGDRLLPVPNQEANNYVPHPPVSAVEGQVVSVYGGVKQAGQNQTISINLGAENGIDVGTVLQLYRLGKIIQDKTGNKELIKLPDEKYGTLFVYRVFKHVSYGLIMQVTDAAEVGDIVKKPE</sequence>
<dbReference type="Gene3D" id="3.10.350.10">
    <property type="entry name" value="LysM domain"/>
    <property type="match status" value="1"/>
</dbReference>
<dbReference type="EMBL" id="SMYL01000004">
    <property type="protein sequence ID" value="TDK65883.1"/>
    <property type="molecule type" value="Genomic_DNA"/>
</dbReference>
<name>A0A4R5W1B9_9BURK</name>
<dbReference type="PANTHER" id="PTHR34700:SF4">
    <property type="entry name" value="PHAGE-LIKE ELEMENT PBSX PROTEIN XKDP"/>
    <property type="match status" value="1"/>
</dbReference>
<comment type="caution">
    <text evidence="3">The sequence shown here is derived from an EMBL/GenBank/DDBJ whole genome shotgun (WGS) entry which is preliminary data.</text>
</comment>
<keyword evidence="1" id="KW-0732">Signal</keyword>
<dbReference type="OrthoDB" id="9765158at2"/>
<dbReference type="Gene3D" id="2.40.10.410">
    <property type="entry name" value="FlgT, C-terminal domain"/>
    <property type="match status" value="1"/>
</dbReference>
<evidence type="ECO:0000313" key="4">
    <source>
        <dbReference type="Proteomes" id="UP000294829"/>
    </source>
</evidence>
<feature type="chain" id="PRO_5020887362" evidence="1">
    <location>
        <begin position="20"/>
        <end position="360"/>
    </location>
</feature>
<protein>
    <submittedName>
        <fullName evidence="3">LysM peptidoglycan-binding domain-containing protein</fullName>
    </submittedName>
</protein>
<proteinExistence type="predicted"/>
<dbReference type="Proteomes" id="UP000294829">
    <property type="component" value="Unassembled WGS sequence"/>
</dbReference>
<dbReference type="InterPro" id="IPR052196">
    <property type="entry name" value="Bact_Kbp"/>
</dbReference>
<dbReference type="CDD" id="cd00118">
    <property type="entry name" value="LysM"/>
    <property type="match status" value="1"/>
</dbReference>
<accession>A0A4R5W1B9</accession>
<dbReference type="PANTHER" id="PTHR34700">
    <property type="entry name" value="POTASSIUM BINDING PROTEIN KBP"/>
    <property type="match status" value="1"/>
</dbReference>
<dbReference type="RefSeq" id="WP_133327924.1">
    <property type="nucleotide sequence ID" value="NZ_SMYL01000004.1"/>
</dbReference>
<feature type="signal peptide" evidence="1">
    <location>
        <begin position="1"/>
        <end position="19"/>
    </location>
</feature>
<organism evidence="3 4">
    <name type="scientific">Sapientia aquatica</name>
    <dbReference type="NCBI Taxonomy" id="1549640"/>
    <lineage>
        <taxon>Bacteria</taxon>
        <taxon>Pseudomonadati</taxon>
        <taxon>Pseudomonadota</taxon>
        <taxon>Betaproteobacteria</taxon>
        <taxon>Burkholderiales</taxon>
        <taxon>Oxalobacteraceae</taxon>
        <taxon>Sapientia</taxon>
    </lineage>
</organism>